<feature type="region of interest" description="Disordered" evidence="4">
    <location>
        <begin position="1125"/>
        <end position="1156"/>
    </location>
</feature>
<sequence>MAQRHPDRTAVVEEGGASWTYRELSCWARELADGLREAGAGPGATVSLRLPRSFRLIACLLAVFETGSAAVVLDPRTPQERLSAIEADADCAVTLVPAEAPPRANGASAPGHFGVPVAPSGTPTRPLSARPSDGEEDAVACVFYTSGSTGRPKGVQLTHRNLARFASDPRWDGPGHRVTALVSALGFDALSHDLWLPLTRAGTVVVPADDRLDAHRLAALVGTHGVTGLFLTTAWFNQIAEDDPDALRGLHTVLTGGEAADPRAFARIRAACPQLTLGHVYGPTECTTFTTLHPLPAGRPVPQARVPIGTAVAAVTVRVLGPDLAEVAEGESGEVYVAGEQVARGYLGMPARTAERFVADPHGPAGSRMYRTGDLAVRGPGGSLEYVARDDDQVKIRGHRVEPGEVRAALAACPGVAQAVVTVRDKRLVGYVVPQRSATGTRGEDLRERLARTLPEYMVPSAVVVLDALPLTVNGKVDHRALPAPAVTRTPSGTARTRAEQVVCAAFAEVLGLPEVGPEDDFFALGGDSITAMRLVSRVRRDNVAFSSQDVFRLRTPQALATAAQAAAPAADLLHSSATGTLEVPPIALWLREQGDGVEEFVQSVLLETPAGLTRTALLGGLQTVLDRHDALRTRLPSTGPGAIWQPEVLLPGALSAEDLLTVVDVRERGDGPTPSRDGADRPSPREDRPSPREDRPSRHEDRRSPRREDRAAARPDGRPPRGDAPPARRHEPLPRDVDHAVRDAMKALDLPAGHLLRAVWWDAGPQRPGRLLLAVHHLVVDGVSWQLLVGDLARATGDPHALGAWGTAAPYRAWVAAHNARATSTEVLATLPHWQSATRPAPTPWPARGPLDARADTVATSRTLEHVLPAEVSRALLTTAPAHYDATTQELLLTALTVAVARRSGSRTLVLDTEGHGRDSAVHGTPLDVSATVGWFTCLFPVRLTCPGPAARPTTDPGRPSAPRAAGHPAAHAIAAHTAAAHASAHTANAAALTDAVDAVKRQWRQVPADRASYGLLRHLHPQASGLLARAPGRPLLFNYLGRYAIPGRDPWPYAAEAPVLGIHRAPRQPLSHPLEVNAVVDERTGEPRLTTVWRWAARLVDADDVHGLVQEWTEVLTHLVASSDPSRASAPSRASGAAAASDASAASGAHATRTERWPCSPLQEGLLYHAHHHQDAHAPDPYHVQTVLDLDGPVDSSALSAALTALTAQHPALRAGFAWDCHGRAVQSVPEAVHVPVREIDLTALDEAGREQAAAHEARRDRETPMDLARPPLLRAVLLRLAERRSRLLLSYHHILMDGWSMQVALADLADLYARAAAGDATPPEPAPRPSALGYLRYVAAQDPAPALEAWRTLLAGIDGPTLLTSADTRTPEQVRGRPRTVVLHLPPERTAAVRARAQQRALSLNTLILAAWGLTLAQLTGRTDVVFGTVVADRPPHLDGVESMVGLMNNAVPVRVDASTGSRAELLAAVQEQRTTMMPHQHLGLAEITRATGLRELFDTVAVLETYTDAFATAWGAGVRVTASHVDNGTHYPLCLLVSPTEQQITVRVQYRPERLGEDGARQIGTMLLAALDALTGDLTAPAARPVVPASADAPATTTTPLPPPTPVLERFAAHVRATPRRAAVKDTTGTLSYRDLDTAADRLADLLAARGVGPEDVVALCLRRGRDAVTAMLAVLKAGAAYLWLDPRHPAPRVAALAAEGRPALLLHHPGFDEALAQVDAALPRMLLDPDRPAAAAPPRTRSARHPHHPAYVVHTSGTQGTPKAVVMTGLALDRLVDWHADRFPPEPDAVTAQFTSMAFDVATQEVLTALCTGRTLAVPDADTRADAAAWCAWLDEHEVTELFAPTPVLAALCEFADGERETLPALRHLVQAGEALVVGPHLRRLCAKGAKRLHNHYGPAETHVVTAATLTGEPDDWPARPGIGHPVPGSTVRLLDAGLRPVPDGLTGELYLAGDQLARGYLGRPGLTAERFVADPFGPPGTRMYRTGDLARRLPDGALEFTGRNDDQVKIRGHRIEPDEVRVALAALPGVLQAAVTVHPDGRGGKQLTGYAVGRTTGDATTGVRLDGPTLRDQLAHVLPDFMLPAQIVVLEEMPLTVNGKVDRRALPAPRQAPHRVRPPRTDAERTVTRAVAEVLGLEQVGIDDNFFHLGGHSLLAARLLQRLRERLTPAATLAQVMQHPTPAALAAALTTDAGTGTTTDTTADTTADVTPATTTDVIPDTTTDATLQERR</sequence>
<dbReference type="SMART" id="SM00823">
    <property type="entry name" value="PKS_PP"/>
    <property type="match status" value="2"/>
</dbReference>
<dbReference type="PROSITE" id="PS50075">
    <property type="entry name" value="CARRIER"/>
    <property type="match status" value="2"/>
</dbReference>
<dbReference type="InterPro" id="IPR006162">
    <property type="entry name" value="Ppantetheine_attach_site"/>
</dbReference>
<dbReference type="InterPro" id="IPR036736">
    <property type="entry name" value="ACP-like_sf"/>
</dbReference>
<dbReference type="InterPro" id="IPR000873">
    <property type="entry name" value="AMP-dep_synth/lig_dom"/>
</dbReference>
<dbReference type="PANTHER" id="PTHR45527:SF1">
    <property type="entry name" value="FATTY ACID SYNTHASE"/>
    <property type="match status" value="1"/>
</dbReference>
<dbReference type="InterPro" id="IPR023213">
    <property type="entry name" value="CAT-like_dom_sf"/>
</dbReference>
<dbReference type="Pfam" id="PF13193">
    <property type="entry name" value="AMP-binding_C"/>
    <property type="match status" value="2"/>
</dbReference>
<dbReference type="PROSITE" id="PS00455">
    <property type="entry name" value="AMP_BINDING"/>
    <property type="match status" value="1"/>
</dbReference>
<dbReference type="NCBIfam" id="TIGR01733">
    <property type="entry name" value="AA-adenyl-dom"/>
    <property type="match status" value="2"/>
</dbReference>
<dbReference type="Gene3D" id="3.40.50.1820">
    <property type="entry name" value="alpha/beta hydrolase"/>
    <property type="match status" value="1"/>
</dbReference>
<dbReference type="Gene3D" id="3.30.300.30">
    <property type="match status" value="2"/>
</dbReference>
<dbReference type="InterPro" id="IPR020845">
    <property type="entry name" value="AMP-binding_CS"/>
</dbReference>
<feature type="compositionally biased region" description="Basic and acidic residues" evidence="4">
    <location>
        <begin position="678"/>
        <end position="736"/>
    </location>
</feature>
<dbReference type="InterPro" id="IPR009081">
    <property type="entry name" value="PP-bd_ACP"/>
</dbReference>
<dbReference type="SUPFAM" id="SSF56801">
    <property type="entry name" value="Acetyl-CoA synthetase-like"/>
    <property type="match status" value="2"/>
</dbReference>
<comment type="caution">
    <text evidence="6">The sequence shown here is derived from an EMBL/GenBank/DDBJ whole genome shotgun (WGS) entry which is preliminary data.</text>
</comment>
<evidence type="ECO:0000256" key="2">
    <source>
        <dbReference type="ARBA" id="ARBA00022450"/>
    </source>
</evidence>
<evidence type="ECO:0000256" key="1">
    <source>
        <dbReference type="ARBA" id="ARBA00001957"/>
    </source>
</evidence>
<dbReference type="Gene3D" id="3.30.559.10">
    <property type="entry name" value="Chloramphenicol acetyltransferase-like domain"/>
    <property type="match status" value="2"/>
</dbReference>
<dbReference type="Proteomes" id="UP001199054">
    <property type="component" value="Unassembled WGS sequence"/>
</dbReference>
<keyword evidence="2" id="KW-0596">Phosphopantetheine</keyword>
<dbReference type="InterPro" id="IPR029058">
    <property type="entry name" value="AB_hydrolase_fold"/>
</dbReference>
<keyword evidence="7" id="KW-1185">Reference proteome</keyword>
<dbReference type="Pfam" id="PF00550">
    <property type="entry name" value="PP-binding"/>
    <property type="match status" value="2"/>
</dbReference>
<reference evidence="6 7" key="1">
    <citation type="submission" date="2021-10" db="EMBL/GenBank/DDBJ databases">
        <title>Streptomyces sp. strain SMC 277, a novel streptomycete isolated from soil.</title>
        <authorList>
            <person name="Chanama M."/>
        </authorList>
    </citation>
    <scope>NUCLEOTIDE SEQUENCE [LARGE SCALE GENOMIC DNA]</scope>
    <source>
        <strain evidence="6 7">SMC 277</strain>
    </source>
</reference>
<evidence type="ECO:0000256" key="4">
    <source>
        <dbReference type="SAM" id="MobiDB-lite"/>
    </source>
</evidence>
<organism evidence="6 7">
    <name type="scientific">Streptomyces antimicrobicus</name>
    <dbReference type="NCBI Taxonomy" id="2883108"/>
    <lineage>
        <taxon>Bacteria</taxon>
        <taxon>Bacillati</taxon>
        <taxon>Actinomycetota</taxon>
        <taxon>Actinomycetes</taxon>
        <taxon>Kitasatosporales</taxon>
        <taxon>Streptomycetaceae</taxon>
        <taxon>Streptomyces</taxon>
    </lineage>
</organism>
<dbReference type="InterPro" id="IPR025110">
    <property type="entry name" value="AMP-bd_C"/>
</dbReference>
<evidence type="ECO:0000313" key="7">
    <source>
        <dbReference type="Proteomes" id="UP001199054"/>
    </source>
</evidence>
<dbReference type="EMBL" id="JAJAUY010000002">
    <property type="protein sequence ID" value="MCB5177989.1"/>
    <property type="molecule type" value="Genomic_DNA"/>
</dbReference>
<dbReference type="PANTHER" id="PTHR45527">
    <property type="entry name" value="NONRIBOSOMAL PEPTIDE SYNTHETASE"/>
    <property type="match status" value="1"/>
</dbReference>
<dbReference type="SUPFAM" id="SSF47336">
    <property type="entry name" value="ACP-like"/>
    <property type="match status" value="2"/>
</dbReference>
<accession>A0ABS8B049</accession>
<dbReference type="InterPro" id="IPR001242">
    <property type="entry name" value="Condensation_dom"/>
</dbReference>
<comment type="cofactor">
    <cofactor evidence="1">
        <name>pantetheine 4'-phosphate</name>
        <dbReference type="ChEBI" id="CHEBI:47942"/>
    </cofactor>
</comment>
<feature type="domain" description="Carrier" evidence="5">
    <location>
        <begin position="494"/>
        <end position="568"/>
    </location>
</feature>
<feature type="region of interest" description="Disordered" evidence="4">
    <location>
        <begin position="666"/>
        <end position="736"/>
    </location>
</feature>
<dbReference type="InterPro" id="IPR020806">
    <property type="entry name" value="PKS_PP-bd"/>
</dbReference>
<dbReference type="InterPro" id="IPR045851">
    <property type="entry name" value="AMP-bd_C_sf"/>
</dbReference>
<dbReference type="Gene3D" id="2.30.38.10">
    <property type="entry name" value="Luciferase, Domain 3"/>
    <property type="match status" value="2"/>
</dbReference>
<feature type="domain" description="Carrier" evidence="5">
    <location>
        <begin position="2124"/>
        <end position="2199"/>
    </location>
</feature>
<proteinExistence type="predicted"/>
<evidence type="ECO:0000256" key="3">
    <source>
        <dbReference type="ARBA" id="ARBA00022553"/>
    </source>
</evidence>
<dbReference type="Pfam" id="PF00668">
    <property type="entry name" value="Condensation"/>
    <property type="match status" value="2"/>
</dbReference>
<dbReference type="RefSeq" id="WP_226724391.1">
    <property type="nucleotide sequence ID" value="NZ_JAJAUY010000002.1"/>
</dbReference>
<evidence type="ECO:0000259" key="5">
    <source>
        <dbReference type="PROSITE" id="PS50075"/>
    </source>
</evidence>
<keyword evidence="3" id="KW-0597">Phosphoprotein</keyword>
<evidence type="ECO:0000313" key="6">
    <source>
        <dbReference type="EMBL" id="MCB5177989.1"/>
    </source>
</evidence>
<protein>
    <submittedName>
        <fullName evidence="6">Amino acid adenylation domain-containing protein</fullName>
    </submittedName>
</protein>
<dbReference type="InterPro" id="IPR010071">
    <property type="entry name" value="AA_adenyl_dom"/>
</dbReference>
<feature type="compositionally biased region" description="Low complexity" evidence="4">
    <location>
        <begin position="1125"/>
        <end position="1151"/>
    </location>
</feature>
<dbReference type="Gene3D" id="3.30.559.30">
    <property type="entry name" value="Nonribosomal peptide synthetase, condensation domain"/>
    <property type="match status" value="2"/>
</dbReference>
<feature type="region of interest" description="Disordered" evidence="4">
    <location>
        <begin position="951"/>
        <end position="972"/>
    </location>
</feature>
<feature type="region of interest" description="Disordered" evidence="4">
    <location>
        <begin position="2218"/>
        <end position="2237"/>
    </location>
</feature>
<dbReference type="Gene3D" id="3.40.50.980">
    <property type="match status" value="4"/>
</dbReference>
<dbReference type="SUPFAM" id="SSF52777">
    <property type="entry name" value="CoA-dependent acyltransferases"/>
    <property type="match status" value="4"/>
</dbReference>
<dbReference type="Gene3D" id="1.10.1200.10">
    <property type="entry name" value="ACP-like"/>
    <property type="match status" value="1"/>
</dbReference>
<dbReference type="Pfam" id="PF00501">
    <property type="entry name" value="AMP-binding"/>
    <property type="match status" value="2"/>
</dbReference>
<gene>
    <name evidence="6" type="ORF">LG632_01100</name>
</gene>
<name>A0ABS8B049_9ACTN</name>
<dbReference type="PROSITE" id="PS00012">
    <property type="entry name" value="PHOSPHOPANTETHEINE"/>
    <property type="match status" value="2"/>
</dbReference>